<name>A0A380KDZ8_9STRE</name>
<dbReference type="EMBL" id="UHFN01000007">
    <property type="protein sequence ID" value="SUN63283.1"/>
    <property type="molecule type" value="Genomic_DNA"/>
</dbReference>
<proteinExistence type="predicted"/>
<sequence>MQKNRNYIVLILSVFLLCVGLGKWRQTAVLSHTGVTYQTELGNKKSGNTEVFQVTLLSSSKALVENVTKKTSFEGKIKQTSTGASRAIRFVLPNDKGTLILKAGLLPWEKPKLEITNSTVYTQKNTRTQIVERQNKNETTTASQTDKSVVFSSDDIQNIRQKFGHWLYESQYAKDAVVVSGAFSKPQLKDTANSQVLYVSTKDGDILTSLLVPKGASDWIREVPNPVGYNSESLSQEGFVRYVNHFDLAALGNSLGSDSASDYQAKTIFRIYHLKERKHAYYTEDAERLSLEKLTTGDLYESLFNNLMDTSQPSYQIVLASNGQVYWTKGYNLSSSLEGDKYEFAPDDMQEAYQAFLGEYSK</sequence>
<protein>
    <submittedName>
        <fullName evidence="1">Uncharacterized protein</fullName>
    </submittedName>
</protein>
<evidence type="ECO:0000313" key="2">
    <source>
        <dbReference type="Proteomes" id="UP000254924"/>
    </source>
</evidence>
<gene>
    <name evidence="1" type="ORF">NCTC12224_02359</name>
</gene>
<accession>A0A380KDZ8</accession>
<keyword evidence="2" id="KW-1185">Reference proteome</keyword>
<reference evidence="1 2" key="1">
    <citation type="submission" date="2018-06" db="EMBL/GenBank/DDBJ databases">
        <authorList>
            <consortium name="Pathogen Informatics"/>
            <person name="Doyle S."/>
        </authorList>
    </citation>
    <scope>NUCLEOTIDE SEQUENCE [LARGE SCALE GENOMIC DNA]</scope>
    <source>
        <strain evidence="1 2">NCTC12224</strain>
    </source>
</reference>
<dbReference type="AlphaFoldDB" id="A0A380KDZ8"/>
<evidence type="ECO:0000313" key="1">
    <source>
        <dbReference type="EMBL" id="SUN63283.1"/>
    </source>
</evidence>
<organism evidence="1 2">
    <name type="scientific">Streptococcus hyointestinalis</name>
    <dbReference type="NCBI Taxonomy" id="1337"/>
    <lineage>
        <taxon>Bacteria</taxon>
        <taxon>Bacillati</taxon>
        <taxon>Bacillota</taxon>
        <taxon>Bacilli</taxon>
        <taxon>Lactobacillales</taxon>
        <taxon>Streptococcaceae</taxon>
        <taxon>Streptococcus</taxon>
    </lineage>
</organism>
<dbReference type="OrthoDB" id="2210401at2"/>
<dbReference type="Proteomes" id="UP000254924">
    <property type="component" value="Unassembled WGS sequence"/>
</dbReference>